<dbReference type="Pfam" id="PF00226">
    <property type="entry name" value="DnaJ"/>
    <property type="match status" value="1"/>
</dbReference>
<dbReference type="InterPro" id="IPR008971">
    <property type="entry name" value="HSP40/DnaJ_pept-bd"/>
</dbReference>
<dbReference type="SUPFAM" id="SSF46565">
    <property type="entry name" value="Chaperone J-domain"/>
    <property type="match status" value="1"/>
</dbReference>
<dbReference type="Gene3D" id="1.10.287.110">
    <property type="entry name" value="DnaJ domain"/>
    <property type="match status" value="1"/>
</dbReference>
<dbReference type="FunFam" id="2.60.260.20:FF:000013">
    <property type="entry name" value="DnaJ subfamily B member 11"/>
    <property type="match status" value="1"/>
</dbReference>
<reference evidence="4" key="1">
    <citation type="journal article" date="2013" name="PLoS ONE">
        <title>Gene expression in gut symbiotic organ of stinkbug affected by extracellular bacterial symbiont.</title>
        <authorList>
            <person name="Futahashi R."/>
            <person name="Tanaka K."/>
            <person name="Tanahashi M."/>
            <person name="Nikoh N."/>
            <person name="Kikuchi Y."/>
            <person name="Lee B.L."/>
            <person name="Fukatsu T."/>
        </authorList>
    </citation>
    <scope>NUCLEOTIDE SEQUENCE</scope>
    <source>
        <tissue evidence="4">Midgut</tissue>
    </source>
</reference>
<dbReference type="InterPro" id="IPR018253">
    <property type="entry name" value="DnaJ_domain_CS"/>
</dbReference>
<name>R4WD81_RIPPE</name>
<feature type="domain" description="J" evidence="3">
    <location>
        <begin position="38"/>
        <end position="103"/>
    </location>
</feature>
<sequence>MFDLSSFSITLNMGKSLCVYVLLLNLLVLSVLVLSERNFYNILGVSRNANLNQIKKAYRKLAKELHPDKNTDDPNAASKFADLSAAYEVLSNKEKREKYDKCGEECLKKDGMMGEGMDPFASFFGDFGFHFGNGDSRHETRKGANIVMDLYVSLEELYNGNFVEITHNKPVLKPAPGTRRCNCRQELQTKSLGPGRFQMIQQTVCDECPNVKFVTEDRLLEVEIEAGMQDGQEVKFVAEGEPHLDGDPGDLVLRIKTQPHKVFERKGDDLYTNVTVSLADALTGFSLEIQHLDGRKLTIQRDKVTWPGARLRKKGEGMPHYENNNLHGALYITFDVEFPKEGFSEEDEESLKKILKQKSVNNVYNGLREEL</sequence>
<dbReference type="GO" id="GO:0006457">
    <property type="term" value="P:protein folding"/>
    <property type="evidence" value="ECO:0007669"/>
    <property type="project" value="InterPro"/>
</dbReference>
<dbReference type="GO" id="GO:0005783">
    <property type="term" value="C:endoplasmic reticulum"/>
    <property type="evidence" value="ECO:0007669"/>
    <property type="project" value="TreeGrafter"/>
</dbReference>
<dbReference type="CDD" id="cd06257">
    <property type="entry name" value="DnaJ"/>
    <property type="match status" value="1"/>
</dbReference>
<dbReference type="PROSITE" id="PS50076">
    <property type="entry name" value="DNAJ_2"/>
    <property type="match status" value="1"/>
</dbReference>
<dbReference type="SMART" id="SM00271">
    <property type="entry name" value="DnaJ"/>
    <property type="match status" value="1"/>
</dbReference>
<evidence type="ECO:0000256" key="1">
    <source>
        <dbReference type="ARBA" id="ARBA00022729"/>
    </source>
</evidence>
<protein>
    <recommendedName>
        <fullName evidence="3">J domain-containing protein</fullName>
    </recommendedName>
</protein>
<evidence type="ECO:0000259" key="3">
    <source>
        <dbReference type="PROSITE" id="PS50076"/>
    </source>
</evidence>
<dbReference type="SUPFAM" id="SSF49493">
    <property type="entry name" value="HSP40/DnaJ peptide-binding domain"/>
    <property type="match status" value="2"/>
</dbReference>
<accession>R4WD81</accession>
<dbReference type="PRINTS" id="PR00625">
    <property type="entry name" value="JDOMAIN"/>
</dbReference>
<dbReference type="FunFam" id="1.10.287.110:FF:000040">
    <property type="entry name" value="dnaJ homolog subfamily B member 11"/>
    <property type="match status" value="1"/>
</dbReference>
<dbReference type="Gene3D" id="2.60.260.20">
    <property type="entry name" value="Urease metallochaperone UreE, N-terminal domain"/>
    <property type="match status" value="2"/>
</dbReference>
<dbReference type="Pfam" id="PF01556">
    <property type="entry name" value="DnaJ_C"/>
    <property type="match status" value="1"/>
</dbReference>
<dbReference type="PANTHER" id="PTHR44298">
    <property type="entry name" value="DNAJ HOMOLOG SUBFAMILY B MEMBER 11"/>
    <property type="match status" value="1"/>
</dbReference>
<dbReference type="InterPro" id="IPR001623">
    <property type="entry name" value="DnaJ_domain"/>
</dbReference>
<evidence type="ECO:0000256" key="2">
    <source>
        <dbReference type="ARBA" id="ARBA00023180"/>
    </source>
</evidence>
<proteinExistence type="evidence at transcript level"/>
<dbReference type="AlphaFoldDB" id="R4WD81"/>
<dbReference type="EMBL" id="AK417304">
    <property type="protein sequence ID" value="BAN20519.1"/>
    <property type="molecule type" value="mRNA"/>
</dbReference>
<dbReference type="InterPro" id="IPR036869">
    <property type="entry name" value="J_dom_sf"/>
</dbReference>
<evidence type="ECO:0000313" key="4">
    <source>
        <dbReference type="EMBL" id="BAN20519.1"/>
    </source>
</evidence>
<dbReference type="InterPro" id="IPR051736">
    <property type="entry name" value="DnaJ-B11-like"/>
</dbReference>
<dbReference type="PROSITE" id="PS00636">
    <property type="entry name" value="DNAJ_1"/>
    <property type="match status" value="1"/>
</dbReference>
<dbReference type="CDD" id="cd10747">
    <property type="entry name" value="DnaJ_C"/>
    <property type="match status" value="1"/>
</dbReference>
<dbReference type="InterPro" id="IPR002939">
    <property type="entry name" value="DnaJ_C"/>
</dbReference>
<organism evidence="4">
    <name type="scientific">Riptortus pedestris</name>
    <name type="common">Bean bug</name>
    <dbReference type="NCBI Taxonomy" id="329032"/>
    <lineage>
        <taxon>Eukaryota</taxon>
        <taxon>Metazoa</taxon>
        <taxon>Ecdysozoa</taxon>
        <taxon>Arthropoda</taxon>
        <taxon>Hexapoda</taxon>
        <taxon>Insecta</taxon>
        <taxon>Pterygota</taxon>
        <taxon>Neoptera</taxon>
        <taxon>Paraneoptera</taxon>
        <taxon>Hemiptera</taxon>
        <taxon>Heteroptera</taxon>
        <taxon>Panheteroptera</taxon>
        <taxon>Pentatomomorpha</taxon>
        <taxon>Coreoidea</taxon>
        <taxon>Alydidae</taxon>
        <taxon>Riptortus</taxon>
    </lineage>
</organism>
<keyword evidence="1" id="KW-0732">Signal</keyword>
<dbReference type="GO" id="GO:0051787">
    <property type="term" value="F:misfolded protein binding"/>
    <property type="evidence" value="ECO:0007669"/>
    <property type="project" value="TreeGrafter"/>
</dbReference>
<keyword evidence="2" id="KW-0325">Glycoprotein</keyword>
<dbReference type="GO" id="GO:0051082">
    <property type="term" value="F:unfolded protein binding"/>
    <property type="evidence" value="ECO:0007669"/>
    <property type="project" value="InterPro"/>
</dbReference>
<dbReference type="PANTHER" id="PTHR44298:SF1">
    <property type="entry name" value="DNAJ HOMOLOG SUBFAMILY B MEMBER 11"/>
    <property type="match status" value="1"/>
</dbReference>